<accession>A0A225ULZ2</accession>
<comment type="caution">
    <text evidence="1">The sequence shown here is derived from an EMBL/GenBank/DDBJ whole genome shotgun (WGS) entry which is preliminary data.</text>
</comment>
<dbReference type="GO" id="GO:0003677">
    <property type="term" value="F:DNA binding"/>
    <property type="evidence" value="ECO:0007669"/>
    <property type="project" value="InterPro"/>
</dbReference>
<dbReference type="PROSITE" id="PS51257">
    <property type="entry name" value="PROKAR_LIPOPROTEIN"/>
    <property type="match status" value="1"/>
</dbReference>
<dbReference type="Gene3D" id="1.10.443.20">
    <property type="entry name" value="Centromere DNA-binding protein complex CBF3 subunit, domain 2"/>
    <property type="match status" value="1"/>
</dbReference>
<dbReference type="Proteomes" id="UP000198211">
    <property type="component" value="Unassembled WGS sequence"/>
</dbReference>
<evidence type="ECO:0000313" key="2">
    <source>
        <dbReference type="Proteomes" id="UP000198211"/>
    </source>
</evidence>
<organism evidence="1 2">
    <name type="scientific">Phytophthora megakarya</name>
    <dbReference type="NCBI Taxonomy" id="4795"/>
    <lineage>
        <taxon>Eukaryota</taxon>
        <taxon>Sar</taxon>
        <taxon>Stramenopiles</taxon>
        <taxon>Oomycota</taxon>
        <taxon>Peronosporomycetes</taxon>
        <taxon>Peronosporales</taxon>
        <taxon>Peronosporaceae</taxon>
        <taxon>Phytophthora</taxon>
    </lineage>
</organism>
<proteinExistence type="predicted"/>
<keyword evidence="2" id="KW-1185">Reference proteome</keyword>
<gene>
    <name evidence="1" type="ORF">PHMEG_00036064</name>
</gene>
<name>A0A225ULZ2_9STRA</name>
<sequence length="75" mass="8813">MTKRTHTGSYNTVVSCETKMLIYVQSVRFHIDLDHFLKSSREWYDIKFLRGKNRTKSISYEAHKTAYEAVLVALV</sequence>
<dbReference type="AlphaFoldDB" id="A0A225ULZ2"/>
<reference evidence="2" key="1">
    <citation type="submission" date="2017-03" db="EMBL/GenBank/DDBJ databases">
        <title>Phytopthora megakarya and P. palmivora, two closely related causual agents of cacao black pod achieved similar genome size and gene model numbers by different mechanisms.</title>
        <authorList>
            <person name="Ali S."/>
            <person name="Shao J."/>
            <person name="Larry D.J."/>
            <person name="Kronmiller B."/>
            <person name="Shen D."/>
            <person name="Strem M.D."/>
            <person name="Melnick R.L."/>
            <person name="Guiltinan M.J."/>
            <person name="Tyler B.M."/>
            <person name="Meinhardt L.W."/>
            <person name="Bailey B.A."/>
        </authorList>
    </citation>
    <scope>NUCLEOTIDE SEQUENCE [LARGE SCALE GENOMIC DNA]</scope>
    <source>
        <strain evidence="2">zdho120</strain>
    </source>
</reference>
<evidence type="ECO:0000313" key="1">
    <source>
        <dbReference type="EMBL" id="OWY94257.1"/>
    </source>
</evidence>
<dbReference type="InterPro" id="IPR038279">
    <property type="entry name" value="Ndc10_dom2_sf"/>
</dbReference>
<dbReference type="EMBL" id="NBNE01014667">
    <property type="protein sequence ID" value="OWY94257.1"/>
    <property type="molecule type" value="Genomic_DNA"/>
</dbReference>
<protein>
    <submittedName>
        <fullName evidence="1">Uncharacterized protein</fullName>
    </submittedName>
</protein>